<accession>A0A7X4YL60</accession>
<sequence length="69" mass="7805">MKNRVSKWERSLKDEFDALQARNMSPDAAETFARLIQELRDQGAGKGLNIGDKAPEFTLGCYGQTRFII</sequence>
<protein>
    <submittedName>
        <fullName evidence="1">Uncharacterized protein</fullName>
    </submittedName>
</protein>
<organism evidence="1 2">
    <name type="scientific">Paenibacillus sacheonensis</name>
    <dbReference type="NCBI Taxonomy" id="742054"/>
    <lineage>
        <taxon>Bacteria</taxon>
        <taxon>Bacillati</taxon>
        <taxon>Bacillota</taxon>
        <taxon>Bacilli</taxon>
        <taxon>Bacillales</taxon>
        <taxon>Paenibacillaceae</taxon>
        <taxon>Paenibacillus</taxon>
    </lineage>
</organism>
<dbReference type="RefSeq" id="WP_161693686.1">
    <property type="nucleotide sequence ID" value="NZ_JAAAMU010000001.1"/>
</dbReference>
<comment type="caution">
    <text evidence="1">The sequence shown here is derived from an EMBL/GenBank/DDBJ whole genome shotgun (WGS) entry which is preliminary data.</text>
</comment>
<proteinExistence type="predicted"/>
<evidence type="ECO:0000313" key="1">
    <source>
        <dbReference type="EMBL" id="NBC67671.1"/>
    </source>
</evidence>
<reference evidence="1 2" key="1">
    <citation type="submission" date="2020-01" db="EMBL/GenBank/DDBJ databases">
        <title>Paenibacillus soybeanensis sp. nov. isolated from the nodules of soybean (Glycine max(L.) Merr).</title>
        <authorList>
            <person name="Wang H."/>
        </authorList>
    </citation>
    <scope>NUCLEOTIDE SEQUENCE [LARGE SCALE GENOMIC DNA]</scope>
    <source>
        <strain evidence="1 2">DSM 23054</strain>
    </source>
</reference>
<name>A0A7X4YL60_9BACL</name>
<gene>
    <name evidence="1" type="ORF">GT003_01535</name>
</gene>
<dbReference type="Proteomes" id="UP000558113">
    <property type="component" value="Unassembled WGS sequence"/>
</dbReference>
<keyword evidence="2" id="KW-1185">Reference proteome</keyword>
<dbReference type="EMBL" id="JAAAMU010000001">
    <property type="protein sequence ID" value="NBC67671.1"/>
    <property type="molecule type" value="Genomic_DNA"/>
</dbReference>
<dbReference type="AlphaFoldDB" id="A0A7X4YL60"/>
<evidence type="ECO:0000313" key="2">
    <source>
        <dbReference type="Proteomes" id="UP000558113"/>
    </source>
</evidence>